<feature type="region of interest" description="Disordered" evidence="1">
    <location>
        <begin position="28"/>
        <end position="120"/>
    </location>
</feature>
<reference evidence="2 3" key="1">
    <citation type="journal article" date="2018" name="Proc. Natl. Acad. Sci. U.S.A.">
        <title>Draft genome sequence of Camellia sinensis var. sinensis provides insights into the evolution of the tea genome and tea quality.</title>
        <authorList>
            <person name="Wei C."/>
            <person name="Yang H."/>
            <person name="Wang S."/>
            <person name="Zhao J."/>
            <person name="Liu C."/>
            <person name="Gao L."/>
            <person name="Xia E."/>
            <person name="Lu Y."/>
            <person name="Tai Y."/>
            <person name="She G."/>
            <person name="Sun J."/>
            <person name="Cao H."/>
            <person name="Tong W."/>
            <person name="Gao Q."/>
            <person name="Li Y."/>
            <person name="Deng W."/>
            <person name="Jiang X."/>
            <person name="Wang W."/>
            <person name="Chen Q."/>
            <person name="Zhang S."/>
            <person name="Li H."/>
            <person name="Wu J."/>
            <person name="Wang P."/>
            <person name="Li P."/>
            <person name="Shi C."/>
            <person name="Zheng F."/>
            <person name="Jian J."/>
            <person name="Huang B."/>
            <person name="Shan D."/>
            <person name="Shi M."/>
            <person name="Fang C."/>
            <person name="Yue Y."/>
            <person name="Li F."/>
            <person name="Li D."/>
            <person name="Wei S."/>
            <person name="Han B."/>
            <person name="Jiang C."/>
            <person name="Yin Y."/>
            <person name="Xia T."/>
            <person name="Zhang Z."/>
            <person name="Bennetzen J.L."/>
            <person name="Zhao S."/>
            <person name="Wan X."/>
        </authorList>
    </citation>
    <scope>NUCLEOTIDE SEQUENCE [LARGE SCALE GENOMIC DNA]</scope>
    <source>
        <strain evidence="3">cv. Shuchazao</strain>
        <tissue evidence="2">Leaf</tissue>
    </source>
</reference>
<accession>A0A4S4EA55</accession>
<dbReference type="Proteomes" id="UP000306102">
    <property type="component" value="Unassembled WGS sequence"/>
</dbReference>
<protein>
    <recommendedName>
        <fullName evidence="4">BZIP domain-containing protein</fullName>
    </recommendedName>
</protein>
<feature type="region of interest" description="Disordered" evidence="1">
    <location>
        <begin position="197"/>
        <end position="257"/>
    </location>
</feature>
<dbReference type="AlphaFoldDB" id="A0A4S4EA55"/>
<organism evidence="2 3">
    <name type="scientific">Camellia sinensis var. sinensis</name>
    <name type="common">China tea</name>
    <dbReference type="NCBI Taxonomy" id="542762"/>
    <lineage>
        <taxon>Eukaryota</taxon>
        <taxon>Viridiplantae</taxon>
        <taxon>Streptophyta</taxon>
        <taxon>Embryophyta</taxon>
        <taxon>Tracheophyta</taxon>
        <taxon>Spermatophyta</taxon>
        <taxon>Magnoliopsida</taxon>
        <taxon>eudicotyledons</taxon>
        <taxon>Gunneridae</taxon>
        <taxon>Pentapetalae</taxon>
        <taxon>asterids</taxon>
        <taxon>Ericales</taxon>
        <taxon>Theaceae</taxon>
        <taxon>Camellia</taxon>
    </lineage>
</organism>
<evidence type="ECO:0000313" key="3">
    <source>
        <dbReference type="Proteomes" id="UP000306102"/>
    </source>
</evidence>
<feature type="compositionally biased region" description="Basic and acidic residues" evidence="1">
    <location>
        <begin position="212"/>
        <end position="233"/>
    </location>
</feature>
<evidence type="ECO:0000313" key="2">
    <source>
        <dbReference type="EMBL" id="THG13031.1"/>
    </source>
</evidence>
<sequence length="257" mass="28346">MTTDDWLTAALTDDAMVVELLFRLRHSSESFASPPPPLRWGHRQRRSKPAAARKDRDSMRCSPTTPLSWSCGTGDGSSDGCDESSRPSDRSSGGRSKGSFTGDTTATTTGATNKRSRKKKTFAELKEEENLLLKQRINLNKELATLRVTFNEQKARSDHFKRIKLDLHSQSANKMAAAAADDLKAANSHQQPNLTEASTLHHIPASPTITMHGDRPAPDSCKVEKEVETRERCFVLPDLNTTPSEEDSGDESLYGFS</sequence>
<feature type="compositionally biased region" description="Low complexity" evidence="1">
    <location>
        <begin position="90"/>
        <end position="112"/>
    </location>
</feature>
<name>A0A4S4EA55_CAMSN</name>
<keyword evidence="3" id="KW-1185">Reference proteome</keyword>
<evidence type="ECO:0000256" key="1">
    <source>
        <dbReference type="SAM" id="MobiDB-lite"/>
    </source>
</evidence>
<feature type="compositionally biased region" description="Low complexity" evidence="1">
    <location>
        <begin position="68"/>
        <end position="79"/>
    </location>
</feature>
<dbReference type="EMBL" id="SDRB02006145">
    <property type="protein sequence ID" value="THG13031.1"/>
    <property type="molecule type" value="Genomic_DNA"/>
</dbReference>
<dbReference type="PANTHER" id="PTHR35099">
    <property type="entry name" value="OS02G0182700 PROTEIN"/>
    <property type="match status" value="1"/>
</dbReference>
<comment type="caution">
    <text evidence="2">The sequence shown here is derived from an EMBL/GenBank/DDBJ whole genome shotgun (WGS) entry which is preliminary data.</text>
</comment>
<proteinExistence type="predicted"/>
<evidence type="ECO:0008006" key="4">
    <source>
        <dbReference type="Google" id="ProtNLM"/>
    </source>
</evidence>
<gene>
    <name evidence="2" type="ORF">TEA_005143</name>
</gene>
<dbReference type="PANTHER" id="PTHR35099:SF2">
    <property type="entry name" value="OS02G0182700 PROTEIN"/>
    <property type="match status" value="1"/>
</dbReference>